<gene>
    <name evidence="3" type="ORF">HEP81_05427</name>
</gene>
<dbReference type="RefSeq" id="WP_106979926.1">
    <property type="nucleotide sequence ID" value="NZ_CP051006.1"/>
</dbReference>
<evidence type="ECO:0000256" key="1">
    <source>
        <dbReference type="SAM" id="SignalP"/>
    </source>
</evidence>
<dbReference type="GO" id="GO:0071949">
    <property type="term" value="F:FAD binding"/>
    <property type="evidence" value="ECO:0007669"/>
    <property type="project" value="InterPro"/>
</dbReference>
<dbReference type="SUPFAM" id="SSF51905">
    <property type="entry name" value="FAD/NAD(P)-binding domain"/>
    <property type="match status" value="1"/>
</dbReference>
<feature type="signal peptide" evidence="1">
    <location>
        <begin position="1"/>
        <end position="27"/>
    </location>
</feature>
<dbReference type="GeneID" id="91464971"/>
<keyword evidence="3" id="KW-0560">Oxidoreductase</keyword>
<keyword evidence="3" id="KW-0503">Monooxygenase</keyword>
<evidence type="ECO:0000313" key="3">
    <source>
        <dbReference type="EMBL" id="QNT95679.1"/>
    </source>
</evidence>
<dbReference type="Pfam" id="PF01494">
    <property type="entry name" value="FAD_binding_3"/>
    <property type="match status" value="1"/>
</dbReference>
<dbReference type="Proteomes" id="UP000516422">
    <property type="component" value="Chromosome"/>
</dbReference>
<accession>A0A7H1Q5U9</accession>
<feature type="chain" id="PRO_5038905848" evidence="1">
    <location>
        <begin position="28"/>
        <end position="468"/>
    </location>
</feature>
<feature type="domain" description="FAD-binding" evidence="2">
    <location>
        <begin position="6"/>
        <end position="343"/>
    </location>
</feature>
<name>A0A7H1Q5U9_9ACTN</name>
<reference evidence="3 4" key="1">
    <citation type="submission" date="2020-04" db="EMBL/GenBank/DDBJ databases">
        <title>Characterization and engineering of Streptomyces griseofuscus DSM40191 as a potential heterologous host for expression of BGCs.</title>
        <authorList>
            <person name="Gren T."/>
            <person name="Whitford C.M."/>
            <person name="Mohite O.S."/>
            <person name="Joergensen T.S."/>
            <person name="Nielsen J.B."/>
            <person name="Lee S.Y."/>
            <person name="Weber T."/>
        </authorList>
    </citation>
    <scope>NUCLEOTIDE SEQUENCE [LARGE SCALE GENOMIC DNA]</scope>
    <source>
        <strain evidence="3 4">DSM 40191</strain>
    </source>
</reference>
<dbReference type="InterPro" id="IPR006311">
    <property type="entry name" value="TAT_signal"/>
</dbReference>
<protein>
    <submittedName>
        <fullName evidence="3">Monooxygenase</fullName>
    </submittedName>
</protein>
<dbReference type="GO" id="GO:0004497">
    <property type="term" value="F:monooxygenase activity"/>
    <property type="evidence" value="ECO:0007669"/>
    <property type="project" value="UniProtKB-KW"/>
</dbReference>
<evidence type="ECO:0000259" key="2">
    <source>
        <dbReference type="Pfam" id="PF01494"/>
    </source>
</evidence>
<keyword evidence="1" id="KW-0732">Signal</keyword>
<dbReference type="PROSITE" id="PS51318">
    <property type="entry name" value="TAT"/>
    <property type="match status" value="1"/>
</dbReference>
<dbReference type="InterPro" id="IPR036188">
    <property type="entry name" value="FAD/NAD-bd_sf"/>
</dbReference>
<dbReference type="PANTHER" id="PTHR43422">
    <property type="entry name" value="THIAMINE THIAZOLE SYNTHASE"/>
    <property type="match status" value="1"/>
</dbReference>
<proteinExistence type="predicted"/>
<sequence length="468" mass="49765">MNARRAVVIGAGPAGLLAAAALAPAVAEVVVLDHDELPEAPAHRKGVPQSRHAHLLMPGGMAVMEELLPGADLRGRLVAAGAREMALSSDLLALAPTGWFRRWRHRTFITMTASRPLLEWGVRRAVLETNPQITVRRARVSGLRGSARRVTGVRLAGADGGPLEDLDADWVVDASGRGTRLLPWLDVLGVGAIRERHVDSGLANATRVYRVPPGAPDWPMTLVQADPWSGRPGRSGMIVPIEDGRWMVSLGGMRGSEPPKDPDAFVAYALNLPSPLVGRLIEAAEPLGPVHVSRSTSNSRRYLEDARLWPERLVAIGDAAATFNPIYGQGMSAAALGARALAQTVREHGIEAPGLARRVQRAVARAAQGAWTAAVSTDVLYPGVEGARPTVGDRLAAVYSRRLNHAATGSYTAACALWDVTTLRTSPARLFRPDALLHALTGSPLPALPGPPLTAAERDFLSGLKPWV</sequence>
<dbReference type="InterPro" id="IPR002938">
    <property type="entry name" value="FAD-bd"/>
</dbReference>
<dbReference type="PRINTS" id="PR00420">
    <property type="entry name" value="RNGMNOXGNASE"/>
</dbReference>
<dbReference type="PANTHER" id="PTHR43422:SF3">
    <property type="entry name" value="THIAMINE THIAZOLE SYNTHASE"/>
    <property type="match status" value="1"/>
</dbReference>
<dbReference type="AlphaFoldDB" id="A0A7H1Q5U9"/>
<dbReference type="EMBL" id="CP051006">
    <property type="protein sequence ID" value="QNT95679.1"/>
    <property type="molecule type" value="Genomic_DNA"/>
</dbReference>
<dbReference type="KEGG" id="sgf:HEP81_05427"/>
<evidence type="ECO:0000313" key="4">
    <source>
        <dbReference type="Proteomes" id="UP000516422"/>
    </source>
</evidence>
<dbReference type="Gene3D" id="3.50.50.60">
    <property type="entry name" value="FAD/NAD(P)-binding domain"/>
    <property type="match status" value="1"/>
</dbReference>
<organism evidence="3 4">
    <name type="scientific">Streptomyces griseofuscus</name>
    <dbReference type="NCBI Taxonomy" id="146922"/>
    <lineage>
        <taxon>Bacteria</taxon>
        <taxon>Bacillati</taxon>
        <taxon>Actinomycetota</taxon>
        <taxon>Actinomycetes</taxon>
        <taxon>Kitasatosporales</taxon>
        <taxon>Streptomycetaceae</taxon>
        <taxon>Streptomyces</taxon>
    </lineage>
</organism>